<sequence length="147" mass="15747">MPQVQDALHHPLGLQAALLRQLEGDGLAVAQVAPERLAQALGVVGDDGAGRVEDALGAAVVLLQLDLHRLREILLEIQDVADVGPPPPIDGVVGHEAVGDERVDPLHIQVEDGGTELDPCHIHHAVAATRPVEDRHARLHVARRKER</sequence>
<evidence type="ECO:0000313" key="1">
    <source>
        <dbReference type="EMBL" id="OIQ65455.1"/>
    </source>
</evidence>
<protein>
    <submittedName>
        <fullName evidence="1">Uncharacterized protein</fullName>
    </submittedName>
</protein>
<dbReference type="AlphaFoldDB" id="A0A1J5PCA7"/>
<proteinExistence type="predicted"/>
<comment type="caution">
    <text evidence="1">The sequence shown here is derived from an EMBL/GenBank/DDBJ whole genome shotgun (WGS) entry which is preliminary data.</text>
</comment>
<dbReference type="EMBL" id="MLJW01007311">
    <property type="protein sequence ID" value="OIQ65455.1"/>
    <property type="molecule type" value="Genomic_DNA"/>
</dbReference>
<name>A0A1J5PCA7_9ZZZZ</name>
<organism evidence="1">
    <name type="scientific">mine drainage metagenome</name>
    <dbReference type="NCBI Taxonomy" id="410659"/>
    <lineage>
        <taxon>unclassified sequences</taxon>
        <taxon>metagenomes</taxon>
        <taxon>ecological metagenomes</taxon>
    </lineage>
</organism>
<gene>
    <name evidence="1" type="ORF">GALL_529850</name>
</gene>
<reference evidence="1" key="1">
    <citation type="submission" date="2016-10" db="EMBL/GenBank/DDBJ databases">
        <title>Sequence of Gallionella enrichment culture.</title>
        <authorList>
            <person name="Poehlein A."/>
            <person name="Muehling M."/>
            <person name="Daniel R."/>
        </authorList>
    </citation>
    <scope>NUCLEOTIDE SEQUENCE</scope>
</reference>
<accession>A0A1J5PCA7</accession>